<dbReference type="Proteomes" id="UP001054945">
    <property type="component" value="Unassembled WGS sequence"/>
</dbReference>
<dbReference type="AlphaFoldDB" id="A0AAV4N4N4"/>
<comment type="caution">
    <text evidence="1">The sequence shown here is derived from an EMBL/GenBank/DDBJ whole genome shotgun (WGS) entry which is preliminary data.</text>
</comment>
<reference evidence="1 2" key="1">
    <citation type="submission" date="2021-06" db="EMBL/GenBank/DDBJ databases">
        <title>Caerostris extrusa draft genome.</title>
        <authorList>
            <person name="Kono N."/>
            <person name="Arakawa K."/>
        </authorList>
    </citation>
    <scope>NUCLEOTIDE SEQUENCE [LARGE SCALE GENOMIC DNA]</scope>
</reference>
<evidence type="ECO:0000313" key="2">
    <source>
        <dbReference type="Proteomes" id="UP001054945"/>
    </source>
</evidence>
<gene>
    <name evidence="1" type="ORF">CEXT_253451</name>
</gene>
<evidence type="ECO:0000313" key="1">
    <source>
        <dbReference type="EMBL" id="GIX78641.1"/>
    </source>
</evidence>
<proteinExistence type="predicted"/>
<dbReference type="EMBL" id="BPLR01002857">
    <property type="protein sequence ID" value="GIX78641.1"/>
    <property type="molecule type" value="Genomic_DNA"/>
</dbReference>
<organism evidence="1 2">
    <name type="scientific">Caerostris extrusa</name>
    <name type="common">Bark spider</name>
    <name type="synonym">Caerostris bankana</name>
    <dbReference type="NCBI Taxonomy" id="172846"/>
    <lineage>
        <taxon>Eukaryota</taxon>
        <taxon>Metazoa</taxon>
        <taxon>Ecdysozoa</taxon>
        <taxon>Arthropoda</taxon>
        <taxon>Chelicerata</taxon>
        <taxon>Arachnida</taxon>
        <taxon>Araneae</taxon>
        <taxon>Araneomorphae</taxon>
        <taxon>Entelegynae</taxon>
        <taxon>Araneoidea</taxon>
        <taxon>Araneidae</taxon>
        <taxon>Caerostris</taxon>
    </lineage>
</organism>
<keyword evidence="2" id="KW-1185">Reference proteome</keyword>
<accession>A0AAV4N4N4</accession>
<name>A0AAV4N4N4_CAEEX</name>
<sequence length="75" mass="8576">MLMNHSLPEPMIGQKRVRFLWHPRKLISKPSSSPPPPLFSIPPPRERRLGNAAESVNYDLISSSGHMQQTIIKFE</sequence>
<protein>
    <submittedName>
        <fullName evidence="1">Uncharacterized protein</fullName>
    </submittedName>
</protein>